<reference evidence="2" key="1">
    <citation type="submission" date="2016-11" db="UniProtKB">
        <authorList>
            <consortium name="WormBaseParasite"/>
        </authorList>
    </citation>
    <scope>IDENTIFICATION</scope>
</reference>
<dbReference type="AlphaFoldDB" id="A0A1I8B026"/>
<accession>A0A1I8B026</accession>
<evidence type="ECO:0000313" key="2">
    <source>
        <dbReference type="WBParaSite" id="MhA1_Contig1153.frz3.gene2"/>
    </source>
</evidence>
<proteinExistence type="predicted"/>
<organism evidence="1 2">
    <name type="scientific">Meloidogyne hapla</name>
    <name type="common">Root-knot nematode worm</name>
    <dbReference type="NCBI Taxonomy" id="6305"/>
    <lineage>
        <taxon>Eukaryota</taxon>
        <taxon>Metazoa</taxon>
        <taxon>Ecdysozoa</taxon>
        <taxon>Nematoda</taxon>
        <taxon>Chromadorea</taxon>
        <taxon>Rhabditida</taxon>
        <taxon>Tylenchina</taxon>
        <taxon>Tylenchomorpha</taxon>
        <taxon>Tylenchoidea</taxon>
        <taxon>Meloidogynidae</taxon>
        <taxon>Meloidogyninae</taxon>
        <taxon>Meloidogyne</taxon>
    </lineage>
</organism>
<dbReference type="Proteomes" id="UP000095281">
    <property type="component" value="Unplaced"/>
</dbReference>
<sequence length="197" mass="22459">MRQTNKKGKGSISRVSFEGDDFQDLNDIKFESKINKNEDKKDLQKIPNFNFYPNLFKNKKTSITKLNEQNNNFDELKNIILNPKNVKGNLLIEEMPSLNIENKQLKEVPSLIERIEGNFENNLNKLNNQIDNQNNSKALIIIIREGLARQSDLGYTFVASITLIKDEGKIILVDTGLATDCCVLVIIVTQAVNNNIY</sequence>
<keyword evidence="1" id="KW-1185">Reference proteome</keyword>
<name>A0A1I8B026_MELHA</name>
<evidence type="ECO:0000313" key="1">
    <source>
        <dbReference type="Proteomes" id="UP000095281"/>
    </source>
</evidence>
<protein>
    <submittedName>
        <fullName evidence="2">Lactamase_B domain-containing protein</fullName>
    </submittedName>
</protein>
<dbReference type="WBParaSite" id="MhA1_Contig1153.frz3.gene2">
    <property type="protein sequence ID" value="MhA1_Contig1153.frz3.gene2"/>
    <property type="gene ID" value="MhA1_Contig1153.frz3.gene2"/>
</dbReference>